<evidence type="ECO:0000259" key="19">
    <source>
        <dbReference type="PROSITE" id="PS01033"/>
    </source>
</evidence>
<evidence type="ECO:0000256" key="6">
    <source>
        <dbReference type="ARBA" id="ARBA00022617"/>
    </source>
</evidence>
<feature type="domain" description="FAD-binding FR-type" evidence="20">
    <location>
        <begin position="152"/>
        <end position="255"/>
    </location>
</feature>
<dbReference type="EMBL" id="JAPTGG010000009">
    <property type="protein sequence ID" value="MCZ0865863.1"/>
    <property type="molecule type" value="Genomic_DNA"/>
</dbReference>
<feature type="domain" description="Globin" evidence="19">
    <location>
        <begin position="1"/>
        <end position="138"/>
    </location>
</feature>
<keyword evidence="18" id="KW-0813">Transport</keyword>
<evidence type="ECO:0000256" key="14">
    <source>
        <dbReference type="ARBA" id="ARBA00023027"/>
    </source>
</evidence>
<dbReference type="Pfam" id="PF00970">
    <property type="entry name" value="FAD_binding_6"/>
    <property type="match status" value="1"/>
</dbReference>
<keyword evidence="5" id="KW-0216">Detoxification</keyword>
<dbReference type="InterPro" id="IPR001433">
    <property type="entry name" value="OxRdtase_FAD/NAD-bd"/>
</dbReference>
<comment type="cofactor">
    <cofactor evidence="1">
        <name>heme b</name>
        <dbReference type="ChEBI" id="CHEBI:60344"/>
    </cofactor>
</comment>
<dbReference type="PANTHER" id="PTHR43396:SF3">
    <property type="entry name" value="FLAVOHEMOPROTEIN"/>
    <property type="match status" value="1"/>
</dbReference>
<dbReference type="InterPro" id="IPR017927">
    <property type="entry name" value="FAD-bd_FR_type"/>
</dbReference>
<comment type="cofactor">
    <cofactor evidence="2">
        <name>FAD</name>
        <dbReference type="ChEBI" id="CHEBI:57692"/>
    </cofactor>
</comment>
<comment type="catalytic activity">
    <reaction evidence="16">
        <text>2 nitric oxide + NADH + 2 O2 = 2 nitrate + NAD(+) + H(+)</text>
        <dbReference type="Rhea" id="RHEA:19469"/>
        <dbReference type="ChEBI" id="CHEBI:15378"/>
        <dbReference type="ChEBI" id="CHEBI:15379"/>
        <dbReference type="ChEBI" id="CHEBI:16480"/>
        <dbReference type="ChEBI" id="CHEBI:17632"/>
        <dbReference type="ChEBI" id="CHEBI:57540"/>
        <dbReference type="ChEBI" id="CHEBI:57945"/>
        <dbReference type="EC" id="1.14.12.17"/>
    </reaction>
</comment>
<dbReference type="Proteomes" id="UP001069090">
    <property type="component" value="Unassembled WGS sequence"/>
</dbReference>
<evidence type="ECO:0000256" key="15">
    <source>
        <dbReference type="ARBA" id="ARBA00025094"/>
    </source>
</evidence>
<dbReference type="PANTHER" id="PTHR43396">
    <property type="entry name" value="FLAVOHEMOPROTEIN"/>
    <property type="match status" value="1"/>
</dbReference>
<evidence type="ECO:0000259" key="20">
    <source>
        <dbReference type="PROSITE" id="PS51384"/>
    </source>
</evidence>
<comment type="function">
    <text evidence="15">Is involved in NO detoxification in an aerobic process, termed nitric oxide dioxygenase (NOD) reaction that utilizes O(2) and NAD(P)H to convert NO to nitrate, which protects the bacterium from various noxious nitrogen compounds. Therefore, plays a central role in the inducible response to nitrosative stress.</text>
</comment>
<keyword evidence="8" id="KW-0285">Flavoprotein</keyword>
<keyword evidence="12 21" id="KW-0560">Oxidoreductase</keyword>
<evidence type="ECO:0000313" key="22">
    <source>
        <dbReference type="Proteomes" id="UP001069090"/>
    </source>
</evidence>
<dbReference type="Gene3D" id="3.40.50.80">
    <property type="entry name" value="Nucleotide-binding domain of ferredoxin-NADP reductase (FNR) module"/>
    <property type="match status" value="1"/>
</dbReference>
<gene>
    <name evidence="21" type="primary">hmpA</name>
    <name evidence="21" type="ORF">O0V09_11660</name>
</gene>
<comment type="similarity">
    <text evidence="3">In the C-terminal section; belongs to the flavoprotein pyridine nucleotide cytochrome reductase family.</text>
</comment>
<evidence type="ECO:0000256" key="1">
    <source>
        <dbReference type="ARBA" id="ARBA00001970"/>
    </source>
</evidence>
<keyword evidence="14" id="KW-0520">NAD</keyword>
<dbReference type="Gene3D" id="1.10.490.10">
    <property type="entry name" value="Globins"/>
    <property type="match status" value="1"/>
</dbReference>
<dbReference type="GO" id="GO:0005344">
    <property type="term" value="F:oxygen carrier activity"/>
    <property type="evidence" value="ECO:0007669"/>
    <property type="project" value="UniProtKB-KW"/>
</dbReference>
<evidence type="ECO:0000256" key="12">
    <source>
        <dbReference type="ARBA" id="ARBA00023002"/>
    </source>
</evidence>
<dbReference type="FunFam" id="3.40.50.80:FF:000010">
    <property type="entry name" value="Flavohemoprotein"/>
    <property type="match status" value="1"/>
</dbReference>
<dbReference type="EC" id="1.14.12.17" evidence="4"/>
<evidence type="ECO:0000256" key="2">
    <source>
        <dbReference type="ARBA" id="ARBA00001974"/>
    </source>
</evidence>
<evidence type="ECO:0000256" key="10">
    <source>
        <dbReference type="ARBA" id="ARBA00022827"/>
    </source>
</evidence>
<proteinExistence type="inferred from homology"/>
<protein>
    <recommendedName>
        <fullName evidence="4">nitric oxide dioxygenase</fullName>
        <ecNumber evidence="4">1.14.12.17</ecNumber>
    </recommendedName>
</protein>
<evidence type="ECO:0000256" key="16">
    <source>
        <dbReference type="ARBA" id="ARBA00048649"/>
    </source>
</evidence>
<evidence type="ECO:0000256" key="18">
    <source>
        <dbReference type="RuleBase" id="RU000356"/>
    </source>
</evidence>
<dbReference type="SUPFAM" id="SSF52343">
    <property type="entry name" value="Ferredoxin reductase-like, C-terminal NADP-linked domain"/>
    <property type="match status" value="1"/>
</dbReference>
<dbReference type="GO" id="GO:0071949">
    <property type="term" value="F:FAD binding"/>
    <property type="evidence" value="ECO:0007669"/>
    <property type="project" value="TreeGrafter"/>
</dbReference>
<evidence type="ECO:0000256" key="3">
    <source>
        <dbReference type="ARBA" id="ARBA00006401"/>
    </source>
</evidence>
<dbReference type="Gene3D" id="2.40.30.10">
    <property type="entry name" value="Translation factors"/>
    <property type="match status" value="1"/>
</dbReference>
<evidence type="ECO:0000256" key="9">
    <source>
        <dbReference type="ARBA" id="ARBA00022723"/>
    </source>
</evidence>
<organism evidence="21 22">
    <name type="scientific">Dasania phycosphaerae</name>
    <dbReference type="NCBI Taxonomy" id="2950436"/>
    <lineage>
        <taxon>Bacteria</taxon>
        <taxon>Pseudomonadati</taxon>
        <taxon>Pseudomonadota</taxon>
        <taxon>Gammaproteobacteria</taxon>
        <taxon>Cellvibrionales</taxon>
        <taxon>Spongiibacteraceae</taxon>
        <taxon>Dasania</taxon>
    </lineage>
</organism>
<evidence type="ECO:0000256" key="8">
    <source>
        <dbReference type="ARBA" id="ARBA00022630"/>
    </source>
</evidence>
<dbReference type="GO" id="GO:0009636">
    <property type="term" value="P:response to toxic substance"/>
    <property type="evidence" value="ECO:0007669"/>
    <property type="project" value="UniProtKB-KW"/>
</dbReference>
<dbReference type="Pfam" id="PF00042">
    <property type="entry name" value="Globin"/>
    <property type="match status" value="1"/>
</dbReference>
<dbReference type="InterPro" id="IPR009050">
    <property type="entry name" value="Globin-like_sf"/>
</dbReference>
<comment type="caution">
    <text evidence="21">The sequence shown here is derived from an EMBL/GenBank/DDBJ whole genome shotgun (WGS) entry which is preliminary data.</text>
</comment>
<evidence type="ECO:0000256" key="17">
    <source>
        <dbReference type="ARBA" id="ARBA00049433"/>
    </source>
</evidence>
<dbReference type="GO" id="GO:0019825">
    <property type="term" value="F:oxygen binding"/>
    <property type="evidence" value="ECO:0007669"/>
    <property type="project" value="InterPro"/>
</dbReference>
<dbReference type="InterPro" id="IPR017938">
    <property type="entry name" value="Riboflavin_synthase-like_b-brl"/>
</dbReference>
<reference evidence="21 22" key="1">
    <citation type="submission" date="2022-12" db="EMBL/GenBank/DDBJ databases">
        <title>Dasania phycosphaerae sp. nov., isolated from particulate material of the south coast of Korea.</title>
        <authorList>
            <person name="Jiang Y."/>
        </authorList>
    </citation>
    <scope>NUCLEOTIDE SEQUENCE [LARGE SCALE GENOMIC DNA]</scope>
    <source>
        <strain evidence="21 22">GY-19</strain>
    </source>
</reference>
<keyword evidence="13" id="KW-0408">Iron</keyword>
<dbReference type="AlphaFoldDB" id="A0A9J6RP04"/>
<dbReference type="PROSITE" id="PS51384">
    <property type="entry name" value="FAD_FR"/>
    <property type="match status" value="1"/>
</dbReference>
<dbReference type="NCBIfam" id="NF009805">
    <property type="entry name" value="PRK13289.1"/>
    <property type="match status" value="1"/>
</dbReference>
<comment type="catalytic activity">
    <reaction evidence="17">
        <text>2 nitric oxide + NADPH + 2 O2 = 2 nitrate + NADP(+) + H(+)</text>
        <dbReference type="Rhea" id="RHEA:19465"/>
        <dbReference type="ChEBI" id="CHEBI:15378"/>
        <dbReference type="ChEBI" id="CHEBI:15379"/>
        <dbReference type="ChEBI" id="CHEBI:16480"/>
        <dbReference type="ChEBI" id="CHEBI:17632"/>
        <dbReference type="ChEBI" id="CHEBI:57783"/>
        <dbReference type="ChEBI" id="CHEBI:58349"/>
        <dbReference type="EC" id="1.14.12.17"/>
    </reaction>
</comment>
<dbReference type="SUPFAM" id="SSF46458">
    <property type="entry name" value="Globin-like"/>
    <property type="match status" value="1"/>
</dbReference>
<dbReference type="GO" id="GO:0046872">
    <property type="term" value="F:metal ion binding"/>
    <property type="evidence" value="ECO:0007669"/>
    <property type="project" value="UniProtKB-KW"/>
</dbReference>
<dbReference type="GO" id="GO:0046210">
    <property type="term" value="P:nitric oxide catabolic process"/>
    <property type="evidence" value="ECO:0007669"/>
    <property type="project" value="TreeGrafter"/>
</dbReference>
<evidence type="ECO:0000256" key="11">
    <source>
        <dbReference type="ARBA" id="ARBA00022857"/>
    </source>
</evidence>
<accession>A0A9J6RP04</accession>
<evidence type="ECO:0000256" key="5">
    <source>
        <dbReference type="ARBA" id="ARBA00022575"/>
    </source>
</evidence>
<dbReference type="FunFam" id="1.10.490.10:FF:000003">
    <property type="entry name" value="Flavohemoprotein"/>
    <property type="match status" value="1"/>
</dbReference>
<evidence type="ECO:0000256" key="4">
    <source>
        <dbReference type="ARBA" id="ARBA00012229"/>
    </source>
</evidence>
<dbReference type="GO" id="GO:0071500">
    <property type="term" value="P:cellular response to nitrosative stress"/>
    <property type="evidence" value="ECO:0007669"/>
    <property type="project" value="TreeGrafter"/>
</dbReference>
<dbReference type="InterPro" id="IPR012292">
    <property type="entry name" value="Globin/Proto"/>
</dbReference>
<dbReference type="InterPro" id="IPR000971">
    <property type="entry name" value="Globin"/>
</dbReference>
<dbReference type="GO" id="GO:0020037">
    <property type="term" value="F:heme binding"/>
    <property type="evidence" value="ECO:0007669"/>
    <property type="project" value="InterPro"/>
</dbReference>
<dbReference type="InterPro" id="IPR039261">
    <property type="entry name" value="FNR_nucleotide-bd"/>
</dbReference>
<dbReference type="PRINTS" id="PR00409">
    <property type="entry name" value="PHDIOXRDTASE"/>
</dbReference>
<dbReference type="SUPFAM" id="SSF63380">
    <property type="entry name" value="Riboflavin synthase domain-like"/>
    <property type="match status" value="1"/>
</dbReference>
<keyword evidence="22" id="KW-1185">Reference proteome</keyword>
<evidence type="ECO:0000256" key="7">
    <source>
        <dbReference type="ARBA" id="ARBA00022621"/>
    </source>
</evidence>
<evidence type="ECO:0000313" key="21">
    <source>
        <dbReference type="EMBL" id="MCZ0865863.1"/>
    </source>
</evidence>
<keyword evidence="7 18" id="KW-0561">Oxygen transport</keyword>
<keyword evidence="11" id="KW-0521">NADP</keyword>
<dbReference type="GO" id="GO:0008941">
    <property type="term" value="F:nitric oxide dioxygenase NAD(P)H activity"/>
    <property type="evidence" value="ECO:0007669"/>
    <property type="project" value="UniProtKB-EC"/>
</dbReference>
<keyword evidence="10" id="KW-0274">FAD</keyword>
<dbReference type="PROSITE" id="PS01033">
    <property type="entry name" value="GLOBIN"/>
    <property type="match status" value="1"/>
</dbReference>
<sequence>MLSQQSKDLVNASLPAVGPKVDEITAVFYPIMFSRYPQVKAYFNQAHQAEGSQPRALANAVVAYATNLDRLELLGDAVALIVQKHVSLNILPEHYPIVGECLLAAIKEVLGDVASDEILAAWGEAYQQLADLLIAAEEQAYQQNEQQQGGWRGEREFILRRKEQESEVISSFYFEPADGKAIAKHLAGQYTTIVFSVNGETLRRNYSLSNQPGTDYYRISVKREPGGVASNYLHDHLSVGDRVALTPPAGNFTLNQENRPVVLLTGGVGITPAMSMLNPALASGREVHFVHAAINGRHHAFKEHVDQLAVQHSNLKINYCYEKPSAEDKPHAQGYLNRELLADMLPSDKNIDVYMLGPKPFMRASYSALKALGVPVENIQYEFFGPLESLEPAA</sequence>
<name>A0A9J6RP04_9GAMM</name>
<evidence type="ECO:0000256" key="13">
    <source>
        <dbReference type="ARBA" id="ARBA00023004"/>
    </source>
</evidence>
<dbReference type="Pfam" id="PF00175">
    <property type="entry name" value="NAD_binding_1"/>
    <property type="match status" value="1"/>
</dbReference>
<dbReference type="InterPro" id="IPR008333">
    <property type="entry name" value="Cbr1-like_FAD-bd_dom"/>
</dbReference>
<keyword evidence="6 18" id="KW-0349">Heme</keyword>
<comment type="similarity">
    <text evidence="18">Belongs to the globin family.</text>
</comment>
<dbReference type="RefSeq" id="WP_258332009.1">
    <property type="nucleotide sequence ID" value="NZ_JAPTGG010000009.1"/>
</dbReference>
<keyword evidence="9" id="KW-0479">Metal-binding</keyword>
<dbReference type="CDD" id="cd06184">
    <property type="entry name" value="flavohem_like_fad_nad_binding"/>
    <property type="match status" value="1"/>
</dbReference>